<feature type="coiled-coil region" evidence="1">
    <location>
        <begin position="856"/>
        <end position="890"/>
    </location>
</feature>
<evidence type="ECO:0000259" key="3">
    <source>
        <dbReference type="Pfam" id="PF20155"/>
    </source>
</evidence>
<comment type="caution">
    <text evidence="4">The sequence shown here is derived from an EMBL/GenBank/DDBJ whole genome shotgun (WGS) entry which is preliminary data.</text>
</comment>
<name>A0A7K3NJF1_9BACT</name>
<evidence type="ECO:0000256" key="2">
    <source>
        <dbReference type="SAM" id="Phobius"/>
    </source>
</evidence>
<evidence type="ECO:0000313" key="4">
    <source>
        <dbReference type="EMBL" id="NDY56336.1"/>
    </source>
</evidence>
<gene>
    <name evidence="4" type="ORF">G3N56_06210</name>
</gene>
<dbReference type="Pfam" id="PF20155">
    <property type="entry name" value="TMP_3"/>
    <property type="match status" value="1"/>
</dbReference>
<reference evidence="4 5" key="1">
    <citation type="submission" date="2020-02" db="EMBL/GenBank/DDBJ databases">
        <title>Comparative genomics of sulfur disproportionating microorganisms.</title>
        <authorList>
            <person name="Ward L.M."/>
            <person name="Bertran E."/>
            <person name="Johnston D.T."/>
        </authorList>
    </citation>
    <scope>NUCLEOTIDE SEQUENCE [LARGE SCALE GENOMIC DNA]</scope>
    <source>
        <strain evidence="4 5">DSM 3696</strain>
    </source>
</reference>
<sequence>MANDFLLSILIQAKDAASQTVKAVGEAVRSLGGEAAAATKGVGGLDTATAEASGSVSRLGLSVGLWTEAVNAGVNAARSFITELRNFVVGVVNTTDRFEGLTNALDTITKGRGAETFKELNDWAKKMPLSTEEAIQAYIRLKAMGLDPTLETMTTLVDTTGALGGSVDIFNRITLALGQAATKGRLMGEEVRQFAEAGIPIYDILREKLQLTQEQMRQIGLEGIDAFTAIPAIIEGMAERFGGQASKMQQQWSGLMETLGSIWKDFARQIGDAGFLDYLKQKARDVQTALEEMAETGELQAWAQTISSLLVGVADTISVVAGFVTEFSDVWAALLVALAVSRITAATTALLGLGKALAAFSLANPVLAALALALGTVYAAMELFQDRSRETAQAMGESRKAALDNVAALQDLEGRLLRTAAGSEEHAAAEMELAKVLPAANLALDERGRVLARAASAEDENLIKLRELIALREQEADMLLVTHIEAQARAYQNAAVWLETYSRNMREMYGIGQEEARSFYQEVLLGMNKLFGVYDADVQAGEKKRNEMSKTRAGYLELLKSAEKAGMSVDDLARSLDRVGASDGVKEEVLNSYRQLVGVLDDAGQAAQRQAQVAESAGAQAYDRMAQKAQDTYSKKAEAARTAHNAEVENIGKLKLTEDEEAAKRLAADGAFHSSRLAAARAHYQTLADQLAGFFSRGEITQTEYQSRLGALERQYNTEYGAILAERQELLRVRLAEAEKAYDTHLAKINSLENSLLADDMRRESALADIRQRGMDGAAKDRDNLARVNQLLSSSEESLAKATGLSGKEREQALEQARMYAEQAAGLSGRLSDASQATDAVNRSFDQLSKVKVTSLSDLEDDAAASKQNLESLRAEMGNITATIKALADQTVTLTLDPGITEKVAGLRQDLEAAAEDVTITVVADTETAKTNIAALNEIETTSPHTVKDNATDVLAEIRSLDGQNTESTHTIYVQRVEAAAAGGLIGEVARFAAGGWHRVAGLLPGYGGGDRRPAILEDGEFVVNKSTVRLFGPDLFYALQDAARSGLGALRDQVRGALRVPGFSLGGLASARIREATRPVLSLATGGLVPASATAATMPDLGRVVLEIGGADVPAYMSADMLENLESALRRAKLTRKL</sequence>
<dbReference type="RefSeq" id="WP_163301388.1">
    <property type="nucleotide sequence ID" value="NZ_JAAGRQ010000017.1"/>
</dbReference>
<keyword evidence="2" id="KW-1133">Transmembrane helix</keyword>
<keyword evidence="2" id="KW-0812">Transmembrane</keyword>
<dbReference type="NCBIfam" id="TIGR02675">
    <property type="entry name" value="tape_meas_nterm"/>
    <property type="match status" value="1"/>
</dbReference>
<feature type="domain" description="Tape measure protein N-terminal" evidence="3">
    <location>
        <begin position="91"/>
        <end position="271"/>
    </location>
</feature>
<keyword evidence="2" id="KW-0472">Membrane</keyword>
<dbReference type="PANTHER" id="PTHR38812">
    <property type="entry name" value="MU-LIKE PROPHAGE FLUMU PROTEIN GP42"/>
    <property type="match status" value="1"/>
</dbReference>
<dbReference type="InterPro" id="IPR013491">
    <property type="entry name" value="Tape_meas_N"/>
</dbReference>
<evidence type="ECO:0000313" key="5">
    <source>
        <dbReference type="Proteomes" id="UP000469724"/>
    </source>
</evidence>
<keyword evidence="1" id="KW-0175">Coiled coil</keyword>
<feature type="transmembrane region" description="Helical" evidence="2">
    <location>
        <begin position="360"/>
        <end position="381"/>
    </location>
</feature>
<evidence type="ECO:0000256" key="1">
    <source>
        <dbReference type="SAM" id="Coils"/>
    </source>
</evidence>
<accession>A0A7K3NJF1</accession>
<organism evidence="4 5">
    <name type="scientific">Desulfolutivibrio sulfodismutans</name>
    <dbReference type="NCBI Taxonomy" id="63561"/>
    <lineage>
        <taxon>Bacteria</taxon>
        <taxon>Pseudomonadati</taxon>
        <taxon>Thermodesulfobacteriota</taxon>
        <taxon>Desulfovibrionia</taxon>
        <taxon>Desulfovibrionales</taxon>
        <taxon>Desulfovibrionaceae</taxon>
        <taxon>Desulfolutivibrio</taxon>
    </lineage>
</organism>
<dbReference type="Proteomes" id="UP000469724">
    <property type="component" value="Unassembled WGS sequence"/>
</dbReference>
<dbReference type="AlphaFoldDB" id="A0A7K3NJF1"/>
<dbReference type="InterPro" id="IPR053058">
    <property type="entry name" value="Mulikevirus_tape_measure"/>
</dbReference>
<protein>
    <submittedName>
        <fullName evidence="4">Tape measure protein</fullName>
    </submittedName>
</protein>
<dbReference type="EMBL" id="JAAGRQ010000017">
    <property type="protein sequence ID" value="NDY56336.1"/>
    <property type="molecule type" value="Genomic_DNA"/>
</dbReference>
<dbReference type="PANTHER" id="PTHR38812:SF2">
    <property type="entry name" value="MU-LIKE PROPHAGE FLUMU PROTEIN GP42"/>
    <property type="match status" value="1"/>
</dbReference>
<proteinExistence type="predicted"/>
<feature type="transmembrane region" description="Helical" evidence="2">
    <location>
        <begin position="330"/>
        <end position="353"/>
    </location>
</feature>
<keyword evidence="5" id="KW-1185">Reference proteome</keyword>